<keyword evidence="17" id="KW-1185">Reference proteome</keyword>
<evidence type="ECO:0000256" key="2">
    <source>
        <dbReference type="ARBA" id="ARBA00004123"/>
    </source>
</evidence>
<dbReference type="Pfam" id="PF02732">
    <property type="entry name" value="ERCC4"/>
    <property type="match status" value="1"/>
</dbReference>
<keyword evidence="9" id="KW-0460">Magnesium</keyword>
<keyword evidence="6" id="KW-0255">Endonuclease</keyword>
<dbReference type="PANTHER" id="PTHR21077">
    <property type="entry name" value="EME1 PROTEIN"/>
    <property type="match status" value="1"/>
</dbReference>
<dbReference type="GO" id="GO:0000712">
    <property type="term" value="P:resolution of meiotic recombination intermediates"/>
    <property type="evidence" value="ECO:0007669"/>
    <property type="project" value="TreeGrafter"/>
</dbReference>
<accession>A0AAV9WAV2</accession>
<evidence type="ECO:0000259" key="15">
    <source>
        <dbReference type="SMART" id="SM00891"/>
    </source>
</evidence>
<dbReference type="SMART" id="SM00891">
    <property type="entry name" value="ERCC4"/>
    <property type="match status" value="1"/>
</dbReference>
<evidence type="ECO:0000256" key="5">
    <source>
        <dbReference type="ARBA" id="ARBA00022723"/>
    </source>
</evidence>
<dbReference type="EMBL" id="JAVHJL010000004">
    <property type="protein sequence ID" value="KAK6504965.1"/>
    <property type="molecule type" value="Genomic_DNA"/>
</dbReference>
<keyword evidence="4" id="KW-0540">Nuclease</keyword>
<keyword evidence="5" id="KW-0479">Metal-binding</keyword>
<keyword evidence="13" id="KW-0469">Meiosis</keyword>
<feature type="domain" description="ERCC4" evidence="15">
    <location>
        <begin position="312"/>
        <end position="574"/>
    </location>
</feature>
<reference evidence="16 17" key="1">
    <citation type="submission" date="2023-08" db="EMBL/GenBank/DDBJ databases">
        <authorList>
            <person name="Palmer J.M."/>
        </authorList>
    </citation>
    <scope>NUCLEOTIDE SEQUENCE [LARGE SCALE GENOMIC DNA]</scope>
    <source>
        <strain evidence="16 17">TWF481</strain>
    </source>
</reference>
<comment type="similarity">
    <text evidence="3">Belongs to the EME1/MMS4 family.</text>
</comment>
<evidence type="ECO:0000256" key="7">
    <source>
        <dbReference type="ARBA" id="ARBA00022763"/>
    </source>
</evidence>
<dbReference type="GO" id="GO:0006302">
    <property type="term" value="P:double-strand break repair"/>
    <property type="evidence" value="ECO:0007669"/>
    <property type="project" value="TreeGrafter"/>
</dbReference>
<dbReference type="CDD" id="cd20085">
    <property type="entry name" value="XPF_nuclease_Mms4"/>
    <property type="match status" value="1"/>
</dbReference>
<dbReference type="GO" id="GO:0046872">
    <property type="term" value="F:metal ion binding"/>
    <property type="evidence" value="ECO:0007669"/>
    <property type="project" value="UniProtKB-KW"/>
</dbReference>
<dbReference type="GO" id="GO:0008821">
    <property type="term" value="F:crossover junction DNA endonuclease activity"/>
    <property type="evidence" value="ECO:0007669"/>
    <property type="project" value="TreeGrafter"/>
</dbReference>
<proteinExistence type="inferred from homology"/>
<keyword evidence="11" id="KW-0234">DNA repair</keyword>
<dbReference type="Pfam" id="PF21292">
    <property type="entry name" value="EME1-MUS81_C"/>
    <property type="match status" value="1"/>
</dbReference>
<dbReference type="Proteomes" id="UP001370758">
    <property type="component" value="Unassembled WGS sequence"/>
</dbReference>
<organism evidence="16 17">
    <name type="scientific">Arthrobotrys musiformis</name>
    <dbReference type="NCBI Taxonomy" id="47236"/>
    <lineage>
        <taxon>Eukaryota</taxon>
        <taxon>Fungi</taxon>
        <taxon>Dikarya</taxon>
        <taxon>Ascomycota</taxon>
        <taxon>Pezizomycotina</taxon>
        <taxon>Orbiliomycetes</taxon>
        <taxon>Orbiliales</taxon>
        <taxon>Orbiliaceae</taxon>
        <taxon>Arthrobotrys</taxon>
    </lineage>
</organism>
<feature type="compositionally biased region" description="Low complexity" evidence="14">
    <location>
        <begin position="228"/>
        <end position="243"/>
    </location>
</feature>
<dbReference type="InterPro" id="IPR006166">
    <property type="entry name" value="ERCC4_domain"/>
</dbReference>
<dbReference type="InterPro" id="IPR042530">
    <property type="entry name" value="EME1/EME2_C"/>
</dbReference>
<evidence type="ECO:0000256" key="12">
    <source>
        <dbReference type="ARBA" id="ARBA00023242"/>
    </source>
</evidence>
<evidence type="ECO:0000256" key="8">
    <source>
        <dbReference type="ARBA" id="ARBA00022801"/>
    </source>
</evidence>
<evidence type="ECO:0000256" key="11">
    <source>
        <dbReference type="ARBA" id="ARBA00023204"/>
    </source>
</evidence>
<name>A0AAV9WAV2_9PEZI</name>
<keyword evidence="10" id="KW-0233">DNA recombination</keyword>
<dbReference type="GO" id="GO:0048476">
    <property type="term" value="C:Holliday junction resolvase complex"/>
    <property type="evidence" value="ECO:0007669"/>
    <property type="project" value="InterPro"/>
</dbReference>
<dbReference type="InterPro" id="IPR047521">
    <property type="entry name" value="XPF_nuclease_EME1_ascomycetes"/>
</dbReference>
<dbReference type="GO" id="GO:0003677">
    <property type="term" value="F:DNA binding"/>
    <property type="evidence" value="ECO:0007669"/>
    <property type="project" value="InterPro"/>
</dbReference>
<feature type="compositionally biased region" description="Polar residues" evidence="14">
    <location>
        <begin position="109"/>
        <end position="118"/>
    </location>
</feature>
<dbReference type="InterPro" id="IPR033310">
    <property type="entry name" value="Mms4/EME1/EME2"/>
</dbReference>
<evidence type="ECO:0000256" key="9">
    <source>
        <dbReference type="ARBA" id="ARBA00022842"/>
    </source>
</evidence>
<keyword evidence="7" id="KW-0227">DNA damage</keyword>
<evidence type="ECO:0000256" key="6">
    <source>
        <dbReference type="ARBA" id="ARBA00022759"/>
    </source>
</evidence>
<keyword evidence="8" id="KW-0378">Hydrolase</keyword>
<dbReference type="GO" id="GO:0005634">
    <property type="term" value="C:nucleus"/>
    <property type="evidence" value="ECO:0007669"/>
    <property type="project" value="UniProtKB-SubCell"/>
</dbReference>
<evidence type="ECO:0000256" key="14">
    <source>
        <dbReference type="SAM" id="MobiDB-lite"/>
    </source>
</evidence>
<evidence type="ECO:0000313" key="16">
    <source>
        <dbReference type="EMBL" id="KAK6504965.1"/>
    </source>
</evidence>
<comment type="cofactor">
    <cofactor evidence="1">
        <name>Mg(2+)</name>
        <dbReference type="ChEBI" id="CHEBI:18420"/>
    </cofactor>
</comment>
<comment type="subcellular location">
    <subcellularLocation>
        <location evidence="2">Nucleus</location>
    </subcellularLocation>
</comment>
<feature type="compositionally biased region" description="Acidic residues" evidence="14">
    <location>
        <begin position="163"/>
        <end position="173"/>
    </location>
</feature>
<dbReference type="Gene3D" id="3.40.50.10130">
    <property type="match status" value="1"/>
</dbReference>
<dbReference type="GO" id="GO:0031573">
    <property type="term" value="P:mitotic intra-S DNA damage checkpoint signaling"/>
    <property type="evidence" value="ECO:0007669"/>
    <property type="project" value="TreeGrafter"/>
</dbReference>
<dbReference type="PANTHER" id="PTHR21077:SF5">
    <property type="entry name" value="CROSSOVER JUNCTION ENDONUCLEASE MMS4"/>
    <property type="match status" value="1"/>
</dbReference>
<feature type="compositionally biased region" description="Basic and acidic residues" evidence="14">
    <location>
        <begin position="174"/>
        <end position="190"/>
    </location>
</feature>
<dbReference type="AlphaFoldDB" id="A0AAV9WAV2"/>
<protein>
    <recommendedName>
        <fullName evidence="15">ERCC4 domain-containing protein</fullName>
    </recommendedName>
</protein>
<gene>
    <name evidence="16" type="ORF">TWF481_006898</name>
</gene>
<evidence type="ECO:0000256" key="3">
    <source>
        <dbReference type="ARBA" id="ARBA00005313"/>
    </source>
</evidence>
<dbReference type="Gene3D" id="1.10.150.670">
    <property type="entry name" value="Crossover junction endonuclease EME1, DNA-binding domain"/>
    <property type="match status" value="1"/>
</dbReference>
<dbReference type="GO" id="GO:0031297">
    <property type="term" value="P:replication fork processing"/>
    <property type="evidence" value="ECO:0007669"/>
    <property type="project" value="TreeGrafter"/>
</dbReference>
<feature type="compositionally biased region" description="Polar residues" evidence="14">
    <location>
        <begin position="131"/>
        <end position="146"/>
    </location>
</feature>
<evidence type="ECO:0000256" key="1">
    <source>
        <dbReference type="ARBA" id="ARBA00001946"/>
    </source>
</evidence>
<evidence type="ECO:0000256" key="4">
    <source>
        <dbReference type="ARBA" id="ARBA00022722"/>
    </source>
</evidence>
<feature type="compositionally biased region" description="Polar residues" evidence="14">
    <location>
        <begin position="290"/>
        <end position="300"/>
    </location>
</feature>
<feature type="compositionally biased region" description="Basic and acidic residues" evidence="14">
    <location>
        <begin position="37"/>
        <end position="51"/>
    </location>
</feature>
<feature type="region of interest" description="Disordered" evidence="14">
    <location>
        <begin position="1"/>
        <end position="303"/>
    </location>
</feature>
<evidence type="ECO:0000256" key="10">
    <source>
        <dbReference type="ARBA" id="ARBA00023172"/>
    </source>
</evidence>
<feature type="compositionally biased region" description="Basic and acidic residues" evidence="14">
    <location>
        <begin position="248"/>
        <end position="289"/>
    </location>
</feature>
<keyword evidence="12" id="KW-0539">Nucleus</keyword>
<comment type="caution">
    <text evidence="16">The sequence shown here is derived from an EMBL/GenBank/DDBJ whole genome shotgun (WGS) entry which is preliminary data.</text>
</comment>
<evidence type="ECO:0000256" key="13">
    <source>
        <dbReference type="ARBA" id="ARBA00023254"/>
    </source>
</evidence>
<evidence type="ECO:0000313" key="17">
    <source>
        <dbReference type="Proteomes" id="UP001370758"/>
    </source>
</evidence>
<sequence>MAAKGRAPVISLLSSDEEEEEVELPAPRKASTSVLKENVEPKRSTSRELPKNKPPKPTSITSTKATEKPKPLKTSSSSLSSNVQKPVKKAADPITISSSPPASPPPPRQQSHYATYTKSYPGIFGGLSSDPILSQSSPVTKPTQLIVQPPEPTVKSKTALEELLGDSSEDGLSDNDRASPERSRKVDTKGKGRAASPVFSEDFQERLRQLYPENEPETKRRKLDLQISSASSSPEPIPASTAPGRKSKLTEAEKAARAAERDAARAAKAAEREAQKEQKKVERERKALQRSESQAMSSANKLKCSHVETTGQMIVNISSDLYASPTGVKLQALLSGINVESHAPFDSPVPKIIKWRRVVTAEWDSKEDLFIPVPRKIQDENHVLAVIEAKEFVDLANAPDELDIFIAKIKTEYPTCKPIVLIEGLTKLINKSKSSQSRAYAAQVRNRMREDGGRETVRVDKAAQTVDEDNIEDALLKLQVVHGCLLCHTQDGTYTAESIGYYTQHISQIPQKHRAYLVNKSVGFCLEAGQVQSGKNVEDTYNKMLQTVHMSTAGIAGAIQSEYPSIQKLFNAFMDEGEDLLKDIRIVKTGGGRALGPAVSRRFARILTGTDETDLELA</sequence>